<dbReference type="InterPro" id="IPR050147">
    <property type="entry name" value="Ser/Thr_Dehydratase"/>
</dbReference>
<protein>
    <submittedName>
        <fullName evidence="5">Pyridoxal-phosphate dependent enzyme</fullName>
    </submittedName>
</protein>
<feature type="domain" description="Tryptophan synthase beta chain-like PALP" evidence="4">
    <location>
        <begin position="60"/>
        <end position="341"/>
    </location>
</feature>
<keyword evidence="6" id="KW-1185">Reference proteome</keyword>
<reference evidence="6" key="1">
    <citation type="journal article" date="2019" name="Int. J. Syst. Evol. Microbiol.">
        <title>The Global Catalogue of Microorganisms (GCM) 10K type strain sequencing project: providing services to taxonomists for standard genome sequencing and annotation.</title>
        <authorList>
            <consortium name="The Broad Institute Genomics Platform"/>
            <consortium name="The Broad Institute Genome Sequencing Center for Infectious Disease"/>
            <person name="Wu L."/>
            <person name="Ma J."/>
        </authorList>
    </citation>
    <scope>NUCLEOTIDE SEQUENCE [LARGE SCALE GENOMIC DNA]</scope>
    <source>
        <strain evidence="6">CCM 7427</strain>
    </source>
</reference>
<dbReference type="Gene3D" id="3.40.50.1100">
    <property type="match status" value="2"/>
</dbReference>
<dbReference type="InterPro" id="IPR001926">
    <property type="entry name" value="TrpB-like_PALP"/>
</dbReference>
<gene>
    <name evidence="5" type="ORF">ACFSX5_01490</name>
</gene>
<dbReference type="EMBL" id="JBHUNP010000001">
    <property type="protein sequence ID" value="MFD2646462.1"/>
    <property type="molecule type" value="Genomic_DNA"/>
</dbReference>
<evidence type="ECO:0000256" key="2">
    <source>
        <dbReference type="ARBA" id="ARBA00022898"/>
    </source>
</evidence>
<dbReference type="PANTHER" id="PTHR48078:SF6">
    <property type="entry name" value="L-THREONINE DEHYDRATASE CATABOLIC TDCB"/>
    <property type="match status" value="1"/>
</dbReference>
<comment type="caution">
    <text evidence="5">The sequence shown here is derived from an EMBL/GenBank/DDBJ whole genome shotgun (WGS) entry which is preliminary data.</text>
</comment>
<dbReference type="SUPFAM" id="SSF53686">
    <property type="entry name" value="Tryptophan synthase beta subunit-like PLP-dependent enzymes"/>
    <property type="match status" value="1"/>
</dbReference>
<dbReference type="RefSeq" id="WP_386831103.1">
    <property type="nucleotide sequence ID" value="NZ_JBHUNP010000001.1"/>
</dbReference>
<proteinExistence type="predicted"/>
<keyword evidence="3" id="KW-0456">Lyase</keyword>
<evidence type="ECO:0000256" key="3">
    <source>
        <dbReference type="ARBA" id="ARBA00023239"/>
    </source>
</evidence>
<evidence type="ECO:0000256" key="1">
    <source>
        <dbReference type="ARBA" id="ARBA00001933"/>
    </source>
</evidence>
<evidence type="ECO:0000313" key="6">
    <source>
        <dbReference type="Proteomes" id="UP001597521"/>
    </source>
</evidence>
<dbReference type="PANTHER" id="PTHR48078">
    <property type="entry name" value="THREONINE DEHYDRATASE, MITOCHONDRIAL-RELATED"/>
    <property type="match status" value="1"/>
</dbReference>
<name>A0ABW5QFJ7_9HYPH</name>
<evidence type="ECO:0000313" key="5">
    <source>
        <dbReference type="EMBL" id="MFD2646462.1"/>
    </source>
</evidence>
<dbReference type="Proteomes" id="UP001597521">
    <property type="component" value="Unassembled WGS sequence"/>
</dbReference>
<comment type="cofactor">
    <cofactor evidence="1">
        <name>pyridoxal 5'-phosphate</name>
        <dbReference type="ChEBI" id="CHEBI:597326"/>
    </cofactor>
</comment>
<sequence>MSSEPGARSSAAVDIVRKVSLANASLGYGDNGLIFEVHDPLPEALWQHPQQFWSPVLSSRIPGLRGVWIKYEGSHISGSFKDRIIRATLAALLEKHPDCSGIVVPSSGNAAVSAAVFAARHQLPMIAIVPEGTPDARMLPILARGAAVLRAGEGPSASYALAYRIASELGYFPLLSTFASPWAEWGCRAIGRELAVQLPQVQHVVAPVSAGPVLVGTINGLREAGHPAVFPVAIQAQGCAPIAAAFRAGSDHVVPWQQPVTTAAGAIADRLEGYPQDGTRVLSLLRQHGGLADAVSDEAMAYARAALLRYDGLDAEFSACAAVAWLMGAPDRVRPGTVAIVTASGFKHTFAGDVPVASPNHAAIEGRLRHLLPPGASFL</sequence>
<keyword evidence="2" id="KW-0663">Pyridoxal phosphate</keyword>
<dbReference type="Pfam" id="PF00291">
    <property type="entry name" value="PALP"/>
    <property type="match status" value="1"/>
</dbReference>
<organism evidence="5 6">
    <name type="scientific">Devosia albogilva</name>
    <dbReference type="NCBI Taxonomy" id="429726"/>
    <lineage>
        <taxon>Bacteria</taxon>
        <taxon>Pseudomonadati</taxon>
        <taxon>Pseudomonadota</taxon>
        <taxon>Alphaproteobacteria</taxon>
        <taxon>Hyphomicrobiales</taxon>
        <taxon>Devosiaceae</taxon>
        <taxon>Devosia</taxon>
    </lineage>
</organism>
<dbReference type="InterPro" id="IPR036052">
    <property type="entry name" value="TrpB-like_PALP_sf"/>
</dbReference>
<accession>A0ABW5QFJ7</accession>
<evidence type="ECO:0000259" key="4">
    <source>
        <dbReference type="Pfam" id="PF00291"/>
    </source>
</evidence>